<evidence type="ECO:0000256" key="1">
    <source>
        <dbReference type="ARBA" id="ARBA00004251"/>
    </source>
</evidence>
<dbReference type="GO" id="GO:0008289">
    <property type="term" value="F:lipid binding"/>
    <property type="evidence" value="ECO:0007669"/>
    <property type="project" value="UniProtKB-KW"/>
</dbReference>
<evidence type="ECO:0000256" key="2">
    <source>
        <dbReference type="ARBA" id="ARBA00010929"/>
    </source>
</evidence>
<dbReference type="PANTHER" id="PTHR31764:SF0">
    <property type="entry name" value="GENERATIVE CELL SPECIFIC-1_HAP2 DOMAIN-CONTAINING PROTEIN"/>
    <property type="match status" value="1"/>
</dbReference>
<evidence type="ECO:0000256" key="11">
    <source>
        <dbReference type="SAM" id="MobiDB-lite"/>
    </source>
</evidence>
<keyword evidence="4 12" id="KW-0812">Transmembrane</keyword>
<comment type="caution">
    <text evidence="14">The sequence shown here is derived from an EMBL/GenBank/DDBJ whole genome shotgun (WGS) entry which is preliminary data.</text>
</comment>
<dbReference type="Pfam" id="PF10699">
    <property type="entry name" value="HAP2-GCS1"/>
    <property type="match status" value="1"/>
</dbReference>
<dbReference type="EMBL" id="ATMH01008211">
    <property type="protein sequence ID" value="EPY22600.1"/>
    <property type="molecule type" value="Genomic_DNA"/>
</dbReference>
<feature type="region of interest" description="Disordered" evidence="11">
    <location>
        <begin position="617"/>
        <end position="652"/>
    </location>
</feature>
<dbReference type="GO" id="GO:0007338">
    <property type="term" value="P:single fertilization"/>
    <property type="evidence" value="ECO:0007669"/>
    <property type="project" value="UniProtKB-KW"/>
</dbReference>
<name>S9VHF0_9TRYP</name>
<evidence type="ECO:0000256" key="4">
    <source>
        <dbReference type="ARBA" id="ARBA00022692"/>
    </source>
</evidence>
<evidence type="ECO:0000256" key="12">
    <source>
        <dbReference type="SAM" id="Phobius"/>
    </source>
</evidence>
<feature type="domain" description="Generative cell specific-1/HAP2" evidence="13">
    <location>
        <begin position="75"/>
        <end position="583"/>
    </location>
</feature>
<keyword evidence="9" id="KW-1015">Disulfide bond</keyword>
<protein>
    <recommendedName>
        <fullName evidence="13">Generative cell specific-1/HAP2 domain-containing protein</fullName>
    </recommendedName>
</protein>
<sequence>MPNRHASFFAEGEHGCLSHGCYPSAGYYFSSRFLVRKAVSLLAICFLLSFIPVGEASLIASSSIQRCTNTGDEPIACSKKMIVTLTVDGGQAAGTEEIAYVNTATDTTQSGSTVEFEPVVLTLSRSTVLYRYPVYYRQNYNAKPYEEDISGTLLNRCNAELSASKATCGVAYNGSTLIPYSQGFCCDCSVCASLGLCKASSRANQCNILSAYTSAACLRFGTRWYAGYTIGTYSTWYTINITVSSNVTSSGSSVVQQKAVLSLSPDQVGDSSTTYGILARLIGDFNPTEQALDLTTKMLFVPVLPTNDARVKAGVSEWMIISTSLVTLDGRDCDKIGVSYEAFASQGNACYLDPGSCLNSQLEDYRTTDQTSIANGGRGSYMATSLGDFALKRFTSNTTGAVSPYIAYTITSPAATMITLTLSADDLQYIVSVASGKIVSAYLNKDVLAASTTDGILYVTVQSTGSIVSRFTVGVQCTDTIFPITAQVASIAARATQQFQFNVFAQDINQNGEATCTVTLRDSQESVVDTYNVTFEVSAVVYTNGTQGGGSDNTATSVSSSSTSGCSRCNFLNFSCAFSNWCIKMIVANVAFVLGGIILLVLLIRFRKLLCCCCSGGGGGGKSHRRRSSSSDHGTPARRRKQNTGADEDKEGGNELVYSLMASIRQLQMQHSMAAAPPPPPAITYYTDPTSDSVDSPPRWPEQQQLLPQARGNYNQYYDRRYGVNDYQVSASRSPSPPLSIVMDRTGMEWGHQPYGASPHASMRMPPSPQRSLRMSRGYPY</sequence>
<evidence type="ECO:0000256" key="9">
    <source>
        <dbReference type="ARBA" id="ARBA00023157"/>
    </source>
</evidence>
<evidence type="ECO:0000256" key="6">
    <source>
        <dbReference type="ARBA" id="ARBA00022989"/>
    </source>
</evidence>
<dbReference type="InterPro" id="IPR040326">
    <property type="entry name" value="HAP2/GCS1"/>
</dbReference>
<keyword evidence="6 12" id="KW-1133">Transmembrane helix</keyword>
<gene>
    <name evidence="14" type="ORF">STCU_08211</name>
</gene>
<feature type="transmembrane region" description="Helical" evidence="12">
    <location>
        <begin position="38"/>
        <end position="60"/>
    </location>
</feature>
<keyword evidence="7" id="KW-0446">Lipid-binding</keyword>
<comment type="similarity">
    <text evidence="2">Belongs to the HAP2/GCS1 family.</text>
</comment>
<organism evidence="14 15">
    <name type="scientific">Strigomonas culicis</name>
    <dbReference type="NCBI Taxonomy" id="28005"/>
    <lineage>
        <taxon>Eukaryota</taxon>
        <taxon>Discoba</taxon>
        <taxon>Euglenozoa</taxon>
        <taxon>Kinetoplastea</taxon>
        <taxon>Metakinetoplastina</taxon>
        <taxon>Trypanosomatida</taxon>
        <taxon>Trypanosomatidae</taxon>
        <taxon>Strigomonadinae</taxon>
        <taxon>Strigomonas</taxon>
    </lineage>
</organism>
<evidence type="ECO:0000313" key="14">
    <source>
        <dbReference type="EMBL" id="EPY22600.1"/>
    </source>
</evidence>
<keyword evidence="8 12" id="KW-0472">Membrane</keyword>
<evidence type="ECO:0000313" key="15">
    <source>
        <dbReference type="Proteomes" id="UP000015354"/>
    </source>
</evidence>
<proteinExistence type="inferred from homology"/>
<evidence type="ECO:0000256" key="3">
    <source>
        <dbReference type="ARBA" id="ARBA00022475"/>
    </source>
</evidence>
<feature type="transmembrane region" description="Helical" evidence="12">
    <location>
        <begin position="585"/>
        <end position="604"/>
    </location>
</feature>
<evidence type="ECO:0000259" key="13">
    <source>
        <dbReference type="Pfam" id="PF10699"/>
    </source>
</evidence>
<evidence type="ECO:0000256" key="7">
    <source>
        <dbReference type="ARBA" id="ARBA00023121"/>
    </source>
</evidence>
<keyword evidence="3" id="KW-1003">Cell membrane</keyword>
<evidence type="ECO:0000256" key="10">
    <source>
        <dbReference type="ARBA" id="ARBA00023279"/>
    </source>
</evidence>
<reference evidence="14 15" key="1">
    <citation type="journal article" date="2013" name="PLoS ONE">
        <title>Predicting the Proteins of Angomonas deanei, Strigomonas culicis and Their Respective Endosymbionts Reveals New Aspects of the Trypanosomatidae Family.</title>
        <authorList>
            <person name="Motta M.C."/>
            <person name="Martins A.C."/>
            <person name="de Souza S.S."/>
            <person name="Catta-Preta C.M."/>
            <person name="Silva R."/>
            <person name="Klein C.C."/>
            <person name="de Almeida L.G."/>
            <person name="de Lima Cunha O."/>
            <person name="Ciapina L.P."/>
            <person name="Brocchi M."/>
            <person name="Colabardini A.C."/>
            <person name="de Araujo Lima B."/>
            <person name="Machado C.R."/>
            <person name="de Almeida Soares C.M."/>
            <person name="Probst C.M."/>
            <person name="de Menezes C.B."/>
            <person name="Thompson C.E."/>
            <person name="Bartholomeu D.C."/>
            <person name="Gradia D.F."/>
            <person name="Pavoni D.P."/>
            <person name="Grisard E.C."/>
            <person name="Fantinatti-Garboggini F."/>
            <person name="Marchini F.K."/>
            <person name="Rodrigues-Luiz G.F."/>
            <person name="Wagner G."/>
            <person name="Goldman G.H."/>
            <person name="Fietto J.L."/>
            <person name="Elias M.C."/>
            <person name="Goldman M.H."/>
            <person name="Sagot M.F."/>
            <person name="Pereira M."/>
            <person name="Stoco P.H."/>
            <person name="de Mendonca-Neto R.P."/>
            <person name="Teixeira S.M."/>
            <person name="Maciel T.E."/>
            <person name="de Oliveira Mendes T.A."/>
            <person name="Urmenyi T.P."/>
            <person name="de Souza W."/>
            <person name="Schenkman S."/>
            <person name="de Vasconcelos A.T."/>
        </authorList>
    </citation>
    <scope>NUCLEOTIDE SEQUENCE [LARGE SCALE GENOMIC DNA]</scope>
</reference>
<dbReference type="InterPro" id="IPR018928">
    <property type="entry name" value="HAP2/GCS1_dom"/>
</dbReference>
<evidence type="ECO:0000256" key="8">
    <source>
        <dbReference type="ARBA" id="ARBA00023136"/>
    </source>
</evidence>
<dbReference type="GO" id="GO:0005886">
    <property type="term" value="C:plasma membrane"/>
    <property type="evidence" value="ECO:0007669"/>
    <property type="project" value="UniProtKB-SubCell"/>
</dbReference>
<accession>S9VHF0</accession>
<keyword evidence="10" id="KW-0278">Fertilization</keyword>
<comment type="subcellular location">
    <subcellularLocation>
        <location evidence="1">Cell membrane</location>
        <topology evidence="1">Single-pass type I membrane protein</topology>
    </subcellularLocation>
</comment>
<dbReference type="OrthoDB" id="272303at2759"/>
<dbReference type="AlphaFoldDB" id="S9VHF0"/>
<evidence type="ECO:0000256" key="5">
    <source>
        <dbReference type="ARBA" id="ARBA00022729"/>
    </source>
</evidence>
<feature type="region of interest" description="Disordered" evidence="11">
    <location>
        <begin position="751"/>
        <end position="781"/>
    </location>
</feature>
<keyword evidence="15" id="KW-1185">Reference proteome</keyword>
<dbReference type="PANTHER" id="PTHR31764">
    <property type="entry name" value="PROTEIN HAPLESS 2"/>
    <property type="match status" value="1"/>
</dbReference>
<keyword evidence="5" id="KW-0732">Signal</keyword>
<dbReference type="Proteomes" id="UP000015354">
    <property type="component" value="Unassembled WGS sequence"/>
</dbReference>